<dbReference type="Proteomes" id="UP000236736">
    <property type="component" value="Unassembled WGS sequence"/>
</dbReference>
<keyword evidence="8" id="KW-1185">Reference proteome</keyword>
<proteinExistence type="predicted"/>
<name>A0A1H5RYH3_9BACT</name>
<protein>
    <submittedName>
        <fullName evidence="7">Cytochrome c</fullName>
    </submittedName>
</protein>
<sequence>MMQPFIKLITLLVALLGLATALVGVIGFIVFLSYSGIQLPSLAGEDNAVPQPVAEVPIPKALADPAGMWRAPDWPSVDFEPNAADIKYGKELVANTSEYLGPNGKVKAISNGMNCQNCHLQAGTVPLGNNYGAVASTYPKLRARSGTEEDITKRINDCFERSLNGQALAKDSKEMIAMAAYINWLGKDVPKGEIPAGSGIYEVPAMDRAADPIRGKLVYDRQCQSCHAADGQGMPRPDGKGYIYPPLWGKNSYNHGAGLFRLSRFAGFVRANMPLGATFENPMISDEEAWDVAAYVNSMDRPVKDLSQDWPDISKKPVDHPFGPFSDEFTEEQHKFGPFKPIREARAKSK</sequence>
<dbReference type="Pfam" id="PF21342">
    <property type="entry name" value="SoxA-TsdA_cyt-c"/>
    <property type="match status" value="1"/>
</dbReference>
<dbReference type="RefSeq" id="WP_103922917.1">
    <property type="nucleotide sequence ID" value="NZ_FNVR01000001.1"/>
</dbReference>
<evidence type="ECO:0000256" key="2">
    <source>
        <dbReference type="ARBA" id="ARBA00022723"/>
    </source>
</evidence>
<dbReference type="OrthoDB" id="9779283at2"/>
<dbReference type="PANTHER" id="PTHR35008:SF9">
    <property type="entry name" value="CYTOCHROME C DOMAIN-CONTAINING PROTEIN"/>
    <property type="match status" value="1"/>
</dbReference>
<dbReference type="GO" id="GO:0009055">
    <property type="term" value="F:electron transfer activity"/>
    <property type="evidence" value="ECO:0007669"/>
    <property type="project" value="InterPro"/>
</dbReference>
<keyword evidence="3 4" id="KW-0408">Iron</keyword>
<dbReference type="Pfam" id="PF00034">
    <property type="entry name" value="Cytochrom_C"/>
    <property type="match status" value="1"/>
</dbReference>
<dbReference type="GO" id="GO:0046872">
    <property type="term" value="F:metal ion binding"/>
    <property type="evidence" value="ECO:0007669"/>
    <property type="project" value="UniProtKB-KW"/>
</dbReference>
<evidence type="ECO:0000256" key="4">
    <source>
        <dbReference type="PROSITE-ProRule" id="PRU00433"/>
    </source>
</evidence>
<dbReference type="PROSITE" id="PS51007">
    <property type="entry name" value="CYTC"/>
    <property type="match status" value="2"/>
</dbReference>
<evidence type="ECO:0000259" key="6">
    <source>
        <dbReference type="PROSITE" id="PS51007"/>
    </source>
</evidence>
<evidence type="ECO:0000313" key="7">
    <source>
        <dbReference type="EMBL" id="SEF43270.1"/>
    </source>
</evidence>
<gene>
    <name evidence="7" type="ORF">SAMN03080598_00181</name>
</gene>
<feature type="compositionally biased region" description="Basic and acidic residues" evidence="5">
    <location>
        <begin position="331"/>
        <end position="350"/>
    </location>
</feature>
<feature type="domain" description="Cytochrome c" evidence="6">
    <location>
        <begin position="84"/>
        <end position="186"/>
    </location>
</feature>
<accession>A0A1H5RYH3</accession>
<keyword evidence="1 4" id="KW-0349">Heme</keyword>
<keyword evidence="2 4" id="KW-0479">Metal-binding</keyword>
<evidence type="ECO:0000256" key="5">
    <source>
        <dbReference type="SAM" id="MobiDB-lite"/>
    </source>
</evidence>
<feature type="compositionally biased region" description="Basic and acidic residues" evidence="5">
    <location>
        <begin position="307"/>
        <end position="319"/>
    </location>
</feature>
<dbReference type="GO" id="GO:0020037">
    <property type="term" value="F:heme binding"/>
    <property type="evidence" value="ECO:0007669"/>
    <property type="project" value="InterPro"/>
</dbReference>
<evidence type="ECO:0000256" key="3">
    <source>
        <dbReference type="ARBA" id="ARBA00023004"/>
    </source>
</evidence>
<feature type="region of interest" description="Disordered" evidence="5">
    <location>
        <begin position="307"/>
        <end position="350"/>
    </location>
</feature>
<reference evidence="8" key="1">
    <citation type="submission" date="2016-10" db="EMBL/GenBank/DDBJ databases">
        <authorList>
            <person name="Varghese N."/>
            <person name="Submissions S."/>
        </authorList>
    </citation>
    <scope>NUCLEOTIDE SEQUENCE [LARGE SCALE GENOMIC DNA]</scope>
    <source>
        <strain evidence="8">DSM 17298</strain>
    </source>
</reference>
<evidence type="ECO:0000256" key="1">
    <source>
        <dbReference type="ARBA" id="ARBA00022617"/>
    </source>
</evidence>
<dbReference type="InterPro" id="IPR051459">
    <property type="entry name" value="Cytochrome_c-type_DH"/>
</dbReference>
<dbReference type="AlphaFoldDB" id="A0A1H5RYH3"/>
<dbReference type="Gene3D" id="1.10.760.10">
    <property type="entry name" value="Cytochrome c-like domain"/>
    <property type="match status" value="2"/>
</dbReference>
<dbReference type="EMBL" id="FNVR01000001">
    <property type="protein sequence ID" value="SEF43270.1"/>
    <property type="molecule type" value="Genomic_DNA"/>
</dbReference>
<dbReference type="InterPro" id="IPR036909">
    <property type="entry name" value="Cyt_c-like_dom_sf"/>
</dbReference>
<evidence type="ECO:0000313" key="8">
    <source>
        <dbReference type="Proteomes" id="UP000236736"/>
    </source>
</evidence>
<dbReference type="STRING" id="1120964.GCA_001313265_00267"/>
<dbReference type="PANTHER" id="PTHR35008">
    <property type="entry name" value="BLL4482 PROTEIN-RELATED"/>
    <property type="match status" value="1"/>
</dbReference>
<dbReference type="InterPro" id="IPR009056">
    <property type="entry name" value="Cyt_c-like_dom"/>
</dbReference>
<feature type="domain" description="Cytochrome c" evidence="6">
    <location>
        <begin position="210"/>
        <end position="300"/>
    </location>
</feature>
<dbReference type="SUPFAM" id="SSF46626">
    <property type="entry name" value="Cytochrome c"/>
    <property type="match status" value="2"/>
</dbReference>
<organism evidence="7 8">
    <name type="scientific">Algoriphagus boritolerans DSM 17298 = JCM 18970</name>
    <dbReference type="NCBI Taxonomy" id="1120964"/>
    <lineage>
        <taxon>Bacteria</taxon>
        <taxon>Pseudomonadati</taxon>
        <taxon>Bacteroidota</taxon>
        <taxon>Cytophagia</taxon>
        <taxon>Cytophagales</taxon>
        <taxon>Cyclobacteriaceae</taxon>
        <taxon>Algoriphagus</taxon>
    </lineage>
</organism>